<keyword evidence="2" id="KW-1185">Reference proteome</keyword>
<protein>
    <submittedName>
        <fullName evidence="1">DUF4276 family protein</fullName>
    </submittedName>
</protein>
<dbReference type="RefSeq" id="WP_190473892.1">
    <property type="nucleotide sequence ID" value="NZ_JACJPW010000125.1"/>
</dbReference>
<dbReference type="AlphaFoldDB" id="A0A926VKD6"/>
<sequence>MKSQDNNEPQQYRYLKFGLLVTGETEELHLPKLFRALMESGYCTFKVLSRIPQLGRITSEKRKSKLTVTGTNKAISTKHIEQIALPARKHLNEANTYVILVDDLEYHNHEQPQEVFDRYREILDSLPPEQRHRASVHFLVNMLEAYYLAHAEAVNLVLGTSFADYPGDVETIRNPYSEIKKEYSDFDKKEHGGKIIENLNVEYVLSRPDTCASLRTLFKWCSKCLGESPTDKYQLVNGILNDITKPQIEDIP</sequence>
<reference evidence="1" key="2">
    <citation type="submission" date="2020-08" db="EMBL/GenBank/DDBJ databases">
        <authorList>
            <person name="Chen M."/>
            <person name="Teng W."/>
            <person name="Zhao L."/>
            <person name="Hu C."/>
            <person name="Zhou Y."/>
            <person name="Han B."/>
            <person name="Song L."/>
            <person name="Shu W."/>
        </authorList>
    </citation>
    <scope>NUCLEOTIDE SEQUENCE</scope>
    <source>
        <strain evidence="1">FACHB-1375</strain>
    </source>
</reference>
<evidence type="ECO:0000313" key="2">
    <source>
        <dbReference type="Proteomes" id="UP000641646"/>
    </source>
</evidence>
<gene>
    <name evidence="1" type="ORF">H6G03_31295</name>
</gene>
<dbReference type="Proteomes" id="UP000641646">
    <property type="component" value="Unassembled WGS sequence"/>
</dbReference>
<accession>A0A926VKD6</accession>
<comment type="caution">
    <text evidence="1">The sequence shown here is derived from an EMBL/GenBank/DDBJ whole genome shotgun (WGS) entry which is preliminary data.</text>
</comment>
<evidence type="ECO:0000313" key="1">
    <source>
        <dbReference type="EMBL" id="MBD2185507.1"/>
    </source>
</evidence>
<name>A0A926VKD6_9CYAN</name>
<organism evidence="1 2">
    <name type="scientific">Aerosakkonema funiforme FACHB-1375</name>
    <dbReference type="NCBI Taxonomy" id="2949571"/>
    <lineage>
        <taxon>Bacteria</taxon>
        <taxon>Bacillati</taxon>
        <taxon>Cyanobacteriota</taxon>
        <taxon>Cyanophyceae</taxon>
        <taxon>Oscillatoriophycideae</taxon>
        <taxon>Aerosakkonematales</taxon>
        <taxon>Aerosakkonemataceae</taxon>
        <taxon>Aerosakkonema</taxon>
    </lineage>
</organism>
<reference evidence="1" key="1">
    <citation type="journal article" date="2015" name="ISME J.">
        <title>Draft Genome Sequence of Streptomyces incarnatus NRRL8089, which Produces the Nucleoside Antibiotic Sinefungin.</title>
        <authorList>
            <person name="Oshima K."/>
            <person name="Hattori M."/>
            <person name="Shimizu H."/>
            <person name="Fukuda K."/>
            <person name="Nemoto M."/>
            <person name="Inagaki K."/>
            <person name="Tamura T."/>
        </authorList>
    </citation>
    <scope>NUCLEOTIDE SEQUENCE</scope>
    <source>
        <strain evidence="1">FACHB-1375</strain>
    </source>
</reference>
<proteinExistence type="predicted"/>
<dbReference type="EMBL" id="JACJPW010000125">
    <property type="protein sequence ID" value="MBD2185507.1"/>
    <property type="molecule type" value="Genomic_DNA"/>
</dbReference>